<dbReference type="RefSeq" id="WP_146976498.1">
    <property type="nucleotide sequence ID" value="NZ_VOSL01000132.1"/>
</dbReference>
<accession>A0A5C6X567</accession>
<dbReference type="OrthoDB" id="5494846at2"/>
<sequence>MPSPPHALELLRELLPEFPGLPELESLARVFVDVLEAQDSAYERLLLPALGLAERREFPAREMSRGTLTVELPEQPFWLFDRARQASWLDAAMLFPFENIDDWLVLYRTADVDAATHRTLQPLLVPRLRQTLTSLPWSIVDYGGEDDGRMDHDEFVQLIGQGRWMRVDHDANQGIFGVATWVGQERQEIWRATIDDHFRAGLDPLSEEPPEHPILLPDAWQLPSPEDVAARVAAELLDDVYHNLRRYVLGRHGFDTERLGTLILWRDWPDELFEFDEREDPLHLNLPRAMAEELGADPALLDALLTRWLTLCLEKRARALPFFGDIFSVNLPPTTLQLLDDTGTPQPHPLAAEELFGARPR</sequence>
<dbReference type="EMBL" id="VOSL01000132">
    <property type="protein sequence ID" value="TXD32338.1"/>
    <property type="molecule type" value="Genomic_DNA"/>
</dbReference>
<dbReference type="AlphaFoldDB" id="A0A5C6X567"/>
<proteinExistence type="predicted"/>
<evidence type="ECO:0000313" key="2">
    <source>
        <dbReference type="Proteomes" id="UP000321046"/>
    </source>
</evidence>
<protein>
    <submittedName>
        <fullName evidence="1">Uncharacterized protein</fullName>
    </submittedName>
</protein>
<evidence type="ECO:0000313" key="1">
    <source>
        <dbReference type="EMBL" id="TXD32338.1"/>
    </source>
</evidence>
<comment type="caution">
    <text evidence="1">The sequence shown here is derived from an EMBL/GenBank/DDBJ whole genome shotgun (WGS) entry which is preliminary data.</text>
</comment>
<organism evidence="1 2">
    <name type="scientific">Lujinxingia vulgaris</name>
    <dbReference type="NCBI Taxonomy" id="2600176"/>
    <lineage>
        <taxon>Bacteria</taxon>
        <taxon>Deltaproteobacteria</taxon>
        <taxon>Bradymonadales</taxon>
        <taxon>Lujinxingiaceae</taxon>
        <taxon>Lujinxingia</taxon>
    </lineage>
</organism>
<name>A0A5C6X567_9DELT</name>
<dbReference type="Proteomes" id="UP000321046">
    <property type="component" value="Unassembled WGS sequence"/>
</dbReference>
<gene>
    <name evidence="1" type="ORF">FRC96_17910</name>
</gene>
<reference evidence="1 2" key="1">
    <citation type="submission" date="2019-08" db="EMBL/GenBank/DDBJ databases">
        <title>Bradymonadales sp. TMQ2.</title>
        <authorList>
            <person name="Liang Q."/>
        </authorList>
    </citation>
    <scope>NUCLEOTIDE SEQUENCE [LARGE SCALE GENOMIC DNA]</scope>
    <source>
        <strain evidence="1 2">TMQ2</strain>
    </source>
</reference>